<dbReference type="AlphaFoldDB" id="A0A0F2MB87"/>
<dbReference type="RefSeq" id="XP_016589619.1">
    <property type="nucleotide sequence ID" value="XM_016728962.1"/>
</dbReference>
<name>A0A0F2MB87_SPOSC</name>
<dbReference type="KEGG" id="ssck:SPSK_02067"/>
<evidence type="ECO:0000313" key="2">
    <source>
        <dbReference type="Proteomes" id="UP000033710"/>
    </source>
</evidence>
<proteinExistence type="predicted"/>
<comment type="caution">
    <text evidence="1">The sequence shown here is derived from an EMBL/GenBank/DDBJ whole genome shotgun (WGS) entry which is preliminary data.</text>
</comment>
<dbReference type="EMBL" id="AXCR01000005">
    <property type="protein sequence ID" value="KJR86943.1"/>
    <property type="molecule type" value="Genomic_DNA"/>
</dbReference>
<protein>
    <submittedName>
        <fullName evidence="1">Uncharacterized protein</fullName>
    </submittedName>
</protein>
<organism evidence="1 2">
    <name type="scientific">Sporothrix schenckii 1099-18</name>
    <dbReference type="NCBI Taxonomy" id="1397361"/>
    <lineage>
        <taxon>Eukaryota</taxon>
        <taxon>Fungi</taxon>
        <taxon>Dikarya</taxon>
        <taxon>Ascomycota</taxon>
        <taxon>Pezizomycotina</taxon>
        <taxon>Sordariomycetes</taxon>
        <taxon>Sordariomycetidae</taxon>
        <taxon>Ophiostomatales</taxon>
        <taxon>Ophiostomataceae</taxon>
        <taxon>Sporothrix</taxon>
    </lineage>
</organism>
<evidence type="ECO:0000313" key="1">
    <source>
        <dbReference type="EMBL" id="KJR86943.1"/>
    </source>
</evidence>
<dbReference type="OrthoDB" id="5188169at2759"/>
<reference evidence="1 2" key="1">
    <citation type="journal article" date="2014" name="BMC Genomics">
        <title>Comparative genomics of the major fungal agents of human and animal Sporotrichosis: Sporothrix schenckii and Sporothrix brasiliensis.</title>
        <authorList>
            <person name="Teixeira M.M."/>
            <person name="de Almeida L.G."/>
            <person name="Kubitschek-Barreira P."/>
            <person name="Alves F.L."/>
            <person name="Kioshima E.S."/>
            <person name="Abadio A.K."/>
            <person name="Fernandes L."/>
            <person name="Derengowski L.S."/>
            <person name="Ferreira K.S."/>
            <person name="Souza R.C."/>
            <person name="Ruiz J.C."/>
            <person name="de Andrade N.C."/>
            <person name="Paes H.C."/>
            <person name="Nicola A.M."/>
            <person name="Albuquerque P."/>
            <person name="Gerber A.L."/>
            <person name="Martins V.P."/>
            <person name="Peconick L.D."/>
            <person name="Neto A.V."/>
            <person name="Chaucanez C.B."/>
            <person name="Silva P.A."/>
            <person name="Cunha O.L."/>
            <person name="de Oliveira F.F."/>
            <person name="dos Santos T.C."/>
            <person name="Barros A.L."/>
            <person name="Soares M.A."/>
            <person name="de Oliveira L.M."/>
            <person name="Marini M.M."/>
            <person name="Villalobos-Duno H."/>
            <person name="Cunha M.M."/>
            <person name="de Hoog S."/>
            <person name="da Silveira J.F."/>
            <person name="Henrissat B."/>
            <person name="Nino-Vega G.A."/>
            <person name="Cisalpino P.S."/>
            <person name="Mora-Montes H.M."/>
            <person name="Almeida S.R."/>
            <person name="Stajich J.E."/>
            <person name="Lopes-Bezerra L.M."/>
            <person name="Vasconcelos A.T."/>
            <person name="Felipe M.S."/>
        </authorList>
    </citation>
    <scope>NUCLEOTIDE SEQUENCE [LARGE SCALE GENOMIC DNA]</scope>
    <source>
        <strain evidence="1 2">1099-18</strain>
    </source>
</reference>
<dbReference type="Proteomes" id="UP000033710">
    <property type="component" value="Unassembled WGS sequence"/>
</dbReference>
<sequence length="76" mass="8326">MSTSVASKALGSIVSLGLASAVATYVYSQLHTESKTLDRVFSAYNTPESEASRQRVFDGAIEDPRNNLLNFLSWKK</sequence>
<gene>
    <name evidence="1" type="ORF">SPSK_02067</name>
</gene>
<reference evidence="1 2" key="2">
    <citation type="journal article" date="2015" name="Eukaryot. Cell">
        <title>Asexual propagation of a virulent clone complex in a human and feline outbreak of sporotrichosis.</title>
        <authorList>
            <person name="Teixeira Mde M."/>
            <person name="Rodrigues A.M."/>
            <person name="Tsui C.K."/>
            <person name="de Almeida L.G."/>
            <person name="Van Diepeningen A.D."/>
            <person name="van den Ende B.G."/>
            <person name="Fernandes G.F."/>
            <person name="Kano R."/>
            <person name="Hamelin R.C."/>
            <person name="Lopes-Bezerra L.M."/>
            <person name="Vasconcelos A.T."/>
            <person name="de Hoog S."/>
            <person name="de Camargo Z.P."/>
            <person name="Felipe M.S."/>
        </authorList>
    </citation>
    <scope>NUCLEOTIDE SEQUENCE [LARGE SCALE GENOMIC DNA]</scope>
    <source>
        <strain evidence="1 2">1099-18</strain>
    </source>
</reference>
<dbReference type="GeneID" id="27664239"/>
<dbReference type="VEuPathDB" id="FungiDB:SPSK_02067"/>
<accession>A0A0F2MB87</accession>